<evidence type="ECO:0000259" key="1">
    <source>
        <dbReference type="Pfam" id="PF01610"/>
    </source>
</evidence>
<comment type="caution">
    <text evidence="2">The sequence shown here is derived from an EMBL/GenBank/DDBJ whole genome shotgun (WGS) entry which is preliminary data.</text>
</comment>
<dbReference type="Proteomes" id="UP001582793">
    <property type="component" value="Unassembled WGS sequence"/>
</dbReference>
<protein>
    <submittedName>
        <fullName evidence="2">ISL3 family transposase</fullName>
    </submittedName>
</protein>
<name>A0ABV5D5U6_9ACTN</name>
<dbReference type="Pfam" id="PF01610">
    <property type="entry name" value="DDE_Tnp_ISL3"/>
    <property type="match status" value="1"/>
</dbReference>
<dbReference type="InterPro" id="IPR002560">
    <property type="entry name" value="Transposase_DDE"/>
</dbReference>
<dbReference type="PANTHER" id="PTHR33498:SF1">
    <property type="entry name" value="TRANSPOSASE FOR INSERTION SEQUENCE ELEMENT IS1557"/>
    <property type="match status" value="1"/>
</dbReference>
<dbReference type="NCBIfam" id="NF033550">
    <property type="entry name" value="transpos_ISL3"/>
    <property type="match status" value="1"/>
</dbReference>
<gene>
    <name evidence="2" type="ORF">AAFH96_37225</name>
</gene>
<accession>A0ABV5D5U6</accession>
<feature type="domain" description="Transposase IS204/IS1001/IS1096/IS1165 DDE" evidence="1">
    <location>
        <begin position="90"/>
        <end position="322"/>
    </location>
</feature>
<proteinExistence type="predicted"/>
<sequence length="338" mass="37606">VRLTSRLRQAAGAAVADAGRTIVQAARDHGISWPVVAAAFTAHAKRVLPAEPEPVAVLGIDEVRRGKPRWIWDTPAGSWTVTADRWHVGFCDLSGGQGLLAQVEGRTTAAVTGWLTARPPAWRERVQAVAIDMCTVFKSAIRQVLPHAVLVVDHFHVVQLANRAVTEVRRRMTLIQRGRRGRGSDPEWRMRNRLTRSAARMPGKHVDRLVDTLDALPAAIGAPILAAWNAKEDLLDLLATARTQPNREHVHRLLYRFYARCAASDLPELHRLATTIETWWPQILAFLTTGITNAGSEGTNRVIKTVARDAYGFRNPENQRLRTRTATTRRHRGHLNPA</sequence>
<dbReference type="RefSeq" id="WP_375737371.1">
    <property type="nucleotide sequence ID" value="NZ_JBCGDC010000335.1"/>
</dbReference>
<evidence type="ECO:0000313" key="2">
    <source>
        <dbReference type="EMBL" id="MFB6398656.1"/>
    </source>
</evidence>
<dbReference type="InterPro" id="IPR047951">
    <property type="entry name" value="Transpos_ISL3"/>
</dbReference>
<feature type="non-terminal residue" evidence="2">
    <location>
        <position position="1"/>
    </location>
</feature>
<dbReference type="PANTHER" id="PTHR33498">
    <property type="entry name" value="TRANSPOSASE FOR INSERTION SEQUENCE ELEMENT IS1557"/>
    <property type="match status" value="1"/>
</dbReference>
<keyword evidence="3" id="KW-1185">Reference proteome</keyword>
<reference evidence="2 3" key="1">
    <citation type="submission" date="2024-04" db="EMBL/GenBank/DDBJ databases">
        <title>Polymorphospora sp. isolated from Baiyangdian Lake in Xiong'an New Area.</title>
        <authorList>
            <person name="Zhang X."/>
            <person name="Liu J."/>
        </authorList>
    </citation>
    <scope>NUCLEOTIDE SEQUENCE [LARGE SCALE GENOMIC DNA]</scope>
    <source>
        <strain evidence="2 3">2-325</strain>
    </source>
</reference>
<evidence type="ECO:0000313" key="3">
    <source>
        <dbReference type="Proteomes" id="UP001582793"/>
    </source>
</evidence>
<dbReference type="EMBL" id="JBCGDC010000335">
    <property type="protein sequence ID" value="MFB6398656.1"/>
    <property type="molecule type" value="Genomic_DNA"/>
</dbReference>
<organism evidence="2 3">
    <name type="scientific">Polymorphospora lycopeni</name>
    <dbReference type="NCBI Taxonomy" id="3140240"/>
    <lineage>
        <taxon>Bacteria</taxon>
        <taxon>Bacillati</taxon>
        <taxon>Actinomycetota</taxon>
        <taxon>Actinomycetes</taxon>
        <taxon>Micromonosporales</taxon>
        <taxon>Micromonosporaceae</taxon>
        <taxon>Polymorphospora</taxon>
    </lineage>
</organism>